<feature type="region of interest" description="Disordered" evidence="4">
    <location>
        <begin position="80"/>
        <end position="160"/>
    </location>
</feature>
<dbReference type="InterPro" id="IPR035979">
    <property type="entry name" value="RBD_domain_sf"/>
</dbReference>
<feature type="region of interest" description="Disordered" evidence="4">
    <location>
        <begin position="779"/>
        <end position="808"/>
    </location>
</feature>
<feature type="region of interest" description="Disordered" evidence="4">
    <location>
        <begin position="178"/>
        <end position="284"/>
    </location>
</feature>
<feature type="compositionally biased region" description="Polar residues" evidence="4">
    <location>
        <begin position="119"/>
        <end position="150"/>
    </location>
</feature>
<dbReference type="Gene3D" id="3.30.70.330">
    <property type="match status" value="5"/>
</dbReference>
<dbReference type="OrthoDB" id="2588702at2759"/>
<dbReference type="Proteomes" id="UP001152320">
    <property type="component" value="Chromosome 5"/>
</dbReference>
<dbReference type="InterPro" id="IPR000504">
    <property type="entry name" value="RRM_dom"/>
</dbReference>
<evidence type="ECO:0000256" key="1">
    <source>
        <dbReference type="ARBA" id="ARBA00022737"/>
    </source>
</evidence>
<feature type="region of interest" description="Disordered" evidence="4">
    <location>
        <begin position="949"/>
        <end position="981"/>
    </location>
</feature>
<keyword evidence="1" id="KW-0677">Repeat</keyword>
<evidence type="ECO:0000256" key="2">
    <source>
        <dbReference type="ARBA" id="ARBA00022884"/>
    </source>
</evidence>
<name>A0A9Q1CBZ9_HOLLE</name>
<feature type="region of interest" description="Disordered" evidence="4">
    <location>
        <begin position="1321"/>
        <end position="1362"/>
    </location>
</feature>
<dbReference type="Pfam" id="PF00076">
    <property type="entry name" value="RRM_1"/>
    <property type="match status" value="3"/>
</dbReference>
<feature type="compositionally biased region" description="Basic and acidic residues" evidence="4">
    <location>
        <begin position="799"/>
        <end position="808"/>
    </location>
</feature>
<feature type="compositionally biased region" description="Low complexity" evidence="4">
    <location>
        <begin position="97"/>
        <end position="115"/>
    </location>
</feature>
<accession>A0A9Q1CBZ9</accession>
<sequence>MTIILRLQGLPWSASSMDIREFFAGMSIPDGGVHIVGGETGDVFIAFSTDEDARKAMQKQSQPLCGSRVTILLSSKSEMQEVIAKSRSSTPGRRESFPPSSTSQQLSSTQSPTSPIAAETNQVTQSNTSYFSTSANHPSTVTPSRNASKVTTDDPAIYGGYLTGDRYSSYGYAYGKPSESGVIGTFDERPTETTTEKPLDVGGQSVRAYEQTPTNPISKPLGGRSSHTSEQWASEHDLYGYQRYEKDPRQDTDQTYGHSHRQQHEGSLSTLGKLSEGTPARGVDQFLGTYADPMYSSYSRKDDKQQTSHKVDPTFQFRGDIPAQKSYDAPGSEKKSSAPVDLNNQSRDQQRSIPPIPDNLVERLRDVFPLTGLSKLGSLEDKKPAPVIESKSLAAPSSQSFQGTNPNVSYSVAGFNTSAITRQKFASDEHQQNIPYRSQQESVSLPSTLSGSSMKDSDYSQYKNTSQKLFPSAREKSFPELVSTPQRSFPSYGLQDSRLESNIKPKSVGFPYESRMGQQRAASKFGGTDMLGHERDKRMKIHNTSPERMDDDYYEDPAFPGKPLGFEEAIPSQEKDALLSDSYKHPSKAAFEERENQFGRKVPPRFDRPLGRQRVSRFDESFDRSAHKSPDTFEKPFGENVFGQLEDPREKQFGVGQRGQKSGTPTEGLRQRFDEPSKNPLEPSYDKQFGREPERGSEDPFVKRQTNELRPVQERYANERKRTLEDDEYGRRGVSEGPVGRFRDRSVPFDESPGNARYDHEGMPYQFPERPEFSRNTPLLGPTPSENIKKSFDPYPSKSFRERQFGEPRKERHIENMQKDVVVMDNLPIDCEEGNVLSFFHGLSIVPDGIRMQIDTNTGRKTGRALVQFLSVMDASDALKRSHEIMKGRPITVSKCPLDEWSAATGGKVGIESEEETAGLDAKDKSHGPVERTLEGPRARPLLEIEGNRHFMGRGPMPFRARGPRPLLERAPRPSMERGPRQRFEAEIRQPGELGPRPHLKGQIKPLLEQEPSRGEMFAGPRLRARIPDHDARDTAVRPPFPPRERSPFRDSHTCIELRGLPFNAETKDIVDFFEGIQVARGSVFVERGTDGKVVGRCFLELADPTQLDLALRQNGKVMGKRSIDVSQVPHLIMLQRISEAEKRMADRLASMREEKKPPELSRDGKLSRDRVERGRNSRDRERDRGRERDRSRDSNRERERDRGRDRDREREKERRDKDRSRDRDRSKERDRPRERDRNDDKDRRDEKDKKKEMVGKGDDVKAKSSNEPNPPDKVDQPPVSKENLGEVVQPKQIKPLMPTVDKTPAPAIAKENPEASIPSLLAPTIQKQKPPLPVPTNEKTISSNSLKAKAPTAGLLPEPNIPEENKTTGLILMRNIPYASTENDIVQFFSGLKVIPGGIRMIRLADGKFNGQAYIEFANQGEADRAMERRHMVMRDRVIQMSLTTKAAMLQAIRAPAPQPFIPNVTKPGPLLPPSRFEGVPPRPRLLRPGLRMGVPSAGVGRGSAIVVGNLNETVSVPMLANLFAEYSIVPGGIRIGVDPAGRPLGEAKVAFPSRDEAIRVVRELNGVMFAGRRLQLNVIS</sequence>
<feature type="domain" description="RRM" evidence="5">
    <location>
        <begin position="820"/>
        <end position="898"/>
    </location>
</feature>
<feature type="compositionally biased region" description="Basic and acidic residues" evidence="4">
    <location>
        <begin position="1146"/>
        <end position="1276"/>
    </location>
</feature>
<gene>
    <name evidence="6" type="ORF">HOLleu_13547</name>
</gene>
<evidence type="ECO:0000259" key="5">
    <source>
        <dbReference type="PROSITE" id="PS50102"/>
    </source>
</evidence>
<dbReference type="CDD" id="cd12510">
    <property type="entry name" value="RRM1_RBM12_like"/>
    <property type="match status" value="1"/>
</dbReference>
<feature type="compositionally biased region" description="Basic and acidic residues" evidence="4">
    <location>
        <begin position="233"/>
        <end position="252"/>
    </location>
</feature>
<dbReference type="CDD" id="cd12254">
    <property type="entry name" value="RRM_hnRNPH_ESRPs_RBM12_like"/>
    <property type="match status" value="3"/>
</dbReference>
<feature type="region of interest" description="Disordered" evidence="4">
    <location>
        <begin position="296"/>
        <end position="357"/>
    </location>
</feature>
<feature type="compositionally biased region" description="Basic and acidic residues" evidence="4">
    <location>
        <begin position="967"/>
        <end position="981"/>
    </location>
</feature>
<feature type="compositionally biased region" description="Polar residues" evidence="4">
    <location>
        <begin position="1338"/>
        <end position="1347"/>
    </location>
</feature>
<keyword evidence="2 3" id="KW-0694">RNA-binding</keyword>
<proteinExistence type="predicted"/>
<keyword evidence="7" id="KW-1185">Reference proteome</keyword>
<dbReference type="SMART" id="SM00360">
    <property type="entry name" value="RRM"/>
    <property type="match status" value="5"/>
</dbReference>
<evidence type="ECO:0000256" key="3">
    <source>
        <dbReference type="PROSITE-ProRule" id="PRU00176"/>
    </source>
</evidence>
<evidence type="ECO:0000313" key="7">
    <source>
        <dbReference type="Proteomes" id="UP001152320"/>
    </source>
</evidence>
<comment type="caution">
    <text evidence="6">The sequence shown here is derived from an EMBL/GenBank/DDBJ whole genome shotgun (WGS) entry which is preliminary data.</text>
</comment>
<dbReference type="PROSITE" id="PS50102">
    <property type="entry name" value="RRM"/>
    <property type="match status" value="3"/>
</dbReference>
<dbReference type="EMBL" id="JAIZAY010000005">
    <property type="protein sequence ID" value="KAJ8042482.1"/>
    <property type="molecule type" value="Genomic_DNA"/>
</dbReference>
<dbReference type="InterPro" id="IPR012677">
    <property type="entry name" value="Nucleotide-bd_a/b_plait_sf"/>
</dbReference>
<protein>
    <submittedName>
        <fullName evidence="6">RNA-binding protein 12</fullName>
    </submittedName>
</protein>
<feature type="compositionally biased region" description="Basic and acidic residues" evidence="4">
    <location>
        <begin position="573"/>
        <end position="637"/>
    </location>
</feature>
<feature type="region of interest" description="Disordered" evidence="4">
    <location>
        <begin position="516"/>
        <end position="711"/>
    </location>
</feature>
<feature type="domain" description="RRM" evidence="5">
    <location>
        <begin position="1505"/>
        <end position="1582"/>
    </location>
</feature>
<feature type="region of interest" description="Disordered" evidence="4">
    <location>
        <begin position="730"/>
        <end position="761"/>
    </location>
</feature>
<dbReference type="InterPro" id="IPR050666">
    <property type="entry name" value="ESRP"/>
</dbReference>
<feature type="compositionally biased region" description="Polar residues" evidence="4">
    <location>
        <begin position="459"/>
        <end position="469"/>
    </location>
</feature>
<dbReference type="GO" id="GO:0003723">
    <property type="term" value="F:RNA binding"/>
    <property type="evidence" value="ECO:0007669"/>
    <property type="project" value="UniProtKB-UniRule"/>
</dbReference>
<dbReference type="PANTHER" id="PTHR13976">
    <property type="entry name" value="HETEROGENEOUS NUCLEAR RIBONUCLEOPROTEIN-RELATED"/>
    <property type="match status" value="1"/>
</dbReference>
<feature type="region of interest" description="Disordered" evidence="4">
    <location>
        <begin position="912"/>
        <end position="933"/>
    </location>
</feature>
<evidence type="ECO:0000313" key="6">
    <source>
        <dbReference type="EMBL" id="KAJ8042482.1"/>
    </source>
</evidence>
<feature type="compositionally biased region" description="Basic and acidic residues" evidence="4">
    <location>
        <begin position="299"/>
        <end position="312"/>
    </location>
</feature>
<evidence type="ECO:0000256" key="4">
    <source>
        <dbReference type="SAM" id="MobiDB-lite"/>
    </source>
</evidence>
<dbReference type="SUPFAM" id="SSF54928">
    <property type="entry name" value="RNA-binding domain, RBD"/>
    <property type="match status" value="4"/>
</dbReference>
<feature type="compositionally biased region" description="Basic and acidic residues" evidence="4">
    <location>
        <begin position="186"/>
        <end position="199"/>
    </location>
</feature>
<feature type="domain" description="RRM" evidence="5">
    <location>
        <begin position="1370"/>
        <end position="1447"/>
    </location>
</feature>
<feature type="compositionally biased region" description="Polar residues" evidence="4">
    <location>
        <begin position="432"/>
        <end position="441"/>
    </location>
</feature>
<feature type="region of interest" description="Disordered" evidence="4">
    <location>
        <begin position="426"/>
        <end position="495"/>
    </location>
</feature>
<feature type="compositionally biased region" description="Basic and acidic residues" evidence="4">
    <location>
        <begin position="921"/>
        <end position="933"/>
    </location>
</feature>
<feature type="compositionally biased region" description="Low complexity" evidence="4">
    <location>
        <begin position="442"/>
        <end position="453"/>
    </location>
</feature>
<feature type="region of interest" description="Disordered" evidence="4">
    <location>
        <begin position="1146"/>
        <end position="1288"/>
    </location>
</feature>
<feature type="compositionally biased region" description="Basic and acidic residues" evidence="4">
    <location>
        <begin position="684"/>
        <end position="711"/>
    </location>
</feature>
<organism evidence="6 7">
    <name type="scientific">Holothuria leucospilota</name>
    <name type="common">Black long sea cucumber</name>
    <name type="synonym">Mertensiothuria leucospilota</name>
    <dbReference type="NCBI Taxonomy" id="206669"/>
    <lineage>
        <taxon>Eukaryota</taxon>
        <taxon>Metazoa</taxon>
        <taxon>Echinodermata</taxon>
        <taxon>Eleutherozoa</taxon>
        <taxon>Echinozoa</taxon>
        <taxon>Holothuroidea</taxon>
        <taxon>Aspidochirotacea</taxon>
        <taxon>Aspidochirotida</taxon>
        <taxon>Holothuriidae</taxon>
        <taxon>Holothuria</taxon>
    </lineage>
</organism>
<reference evidence="6" key="1">
    <citation type="submission" date="2021-10" db="EMBL/GenBank/DDBJ databases">
        <title>Tropical sea cucumber genome reveals ecological adaptation and Cuvierian tubules defense mechanism.</title>
        <authorList>
            <person name="Chen T."/>
        </authorList>
    </citation>
    <scope>NUCLEOTIDE SEQUENCE</scope>
    <source>
        <strain evidence="6">Nanhai2018</strain>
        <tissue evidence="6">Muscle</tissue>
    </source>
</reference>